<sequence>KRGNMECHHFIMHPKFKKTYPPKSSIRSKKVEEMKALLKAQQLFFTKPREKGKANTEASFHVSYLLAKNQKTFTDGDLFKEAMMVAADSLFRDFKNKDEIRTPISNMSLGAETVARRVESLSEDISQQVLRDLSLFEFFSLQFDESMNMTDTTQLVLFVRMGFMDATIKEDFLTLLPLKERTRGEDIYCAFKTYTLEKNIPLKNSVSTWTDWQRSLIG</sequence>
<dbReference type="OMA" id="ICRESFI"/>
<dbReference type="GeneTree" id="ENSGT00950000182812"/>
<reference evidence="1" key="2">
    <citation type="submission" date="2025-08" db="UniProtKB">
        <authorList>
            <consortium name="Ensembl"/>
        </authorList>
    </citation>
    <scope>IDENTIFICATION</scope>
</reference>
<dbReference type="Ensembl" id="ENSLOCT00000008701.1">
    <property type="protein sequence ID" value="ENSLOCP00000008691.1"/>
    <property type="gene ID" value="ENSLOCG00000007184.1"/>
</dbReference>
<name>W5MJY2_LEPOC</name>
<reference evidence="1" key="3">
    <citation type="submission" date="2025-09" db="UniProtKB">
        <authorList>
            <consortium name="Ensembl"/>
        </authorList>
    </citation>
    <scope>IDENTIFICATION</scope>
</reference>
<organism evidence="1 2">
    <name type="scientific">Lepisosteus oculatus</name>
    <name type="common">Spotted gar</name>
    <dbReference type="NCBI Taxonomy" id="7918"/>
    <lineage>
        <taxon>Eukaryota</taxon>
        <taxon>Metazoa</taxon>
        <taxon>Chordata</taxon>
        <taxon>Craniata</taxon>
        <taxon>Vertebrata</taxon>
        <taxon>Euteleostomi</taxon>
        <taxon>Actinopterygii</taxon>
        <taxon>Neopterygii</taxon>
        <taxon>Holostei</taxon>
        <taxon>Semionotiformes</taxon>
        <taxon>Lepisosteidae</taxon>
        <taxon>Lepisosteus</taxon>
    </lineage>
</organism>
<proteinExistence type="predicted"/>
<dbReference type="HOGENOM" id="CLU_021316_3_1_1"/>
<accession>W5MJY2</accession>
<dbReference type="PANTHER" id="PTHR45913:SF21">
    <property type="entry name" value="DUF4371 DOMAIN-CONTAINING PROTEIN"/>
    <property type="match status" value="1"/>
</dbReference>
<dbReference type="EMBL" id="AHAT01014532">
    <property type="status" value="NOT_ANNOTATED_CDS"/>
    <property type="molecule type" value="Genomic_DNA"/>
</dbReference>
<dbReference type="Bgee" id="ENSLOCG00000007184">
    <property type="expression patterns" value="Expressed in camera-type eye and 7 other cell types or tissues"/>
</dbReference>
<dbReference type="AlphaFoldDB" id="W5MJY2"/>
<keyword evidence="2" id="KW-1185">Reference proteome</keyword>
<dbReference type="STRING" id="7918.ENSLOCP00000008691"/>
<evidence type="ECO:0000313" key="1">
    <source>
        <dbReference type="Ensembl" id="ENSLOCP00000008691.1"/>
    </source>
</evidence>
<evidence type="ECO:0000313" key="2">
    <source>
        <dbReference type="Proteomes" id="UP000018468"/>
    </source>
</evidence>
<dbReference type="Proteomes" id="UP000018468">
    <property type="component" value="Linkage group LG2"/>
</dbReference>
<reference evidence="2" key="1">
    <citation type="submission" date="2011-12" db="EMBL/GenBank/DDBJ databases">
        <title>The Draft Genome of Lepisosteus oculatus.</title>
        <authorList>
            <consortium name="The Broad Institute Genome Assembly &amp; Analysis Group"/>
            <consortium name="Computational R&amp;D Group"/>
            <consortium name="and Sequencing Platform"/>
            <person name="Di Palma F."/>
            <person name="Alfoldi J."/>
            <person name="Johnson J."/>
            <person name="Berlin A."/>
            <person name="Gnerre S."/>
            <person name="Jaffe D."/>
            <person name="MacCallum I."/>
            <person name="Young S."/>
            <person name="Walker B.J."/>
            <person name="Lander E.S."/>
            <person name="Lindblad-Toh K."/>
        </authorList>
    </citation>
    <scope>NUCLEOTIDE SEQUENCE [LARGE SCALE GENOMIC DNA]</scope>
</reference>
<dbReference type="PANTHER" id="PTHR45913">
    <property type="entry name" value="EPM2A-INTERACTING PROTEIN 1"/>
    <property type="match status" value="1"/>
</dbReference>
<dbReference type="InParanoid" id="W5MJY2"/>
<dbReference type="eggNOG" id="ENOG502QUWI">
    <property type="taxonomic scope" value="Eukaryota"/>
</dbReference>
<protein>
    <recommendedName>
        <fullName evidence="3">DUF4371 domain-containing protein</fullName>
    </recommendedName>
</protein>
<evidence type="ECO:0008006" key="3">
    <source>
        <dbReference type="Google" id="ProtNLM"/>
    </source>
</evidence>